<dbReference type="EMBL" id="BARW01006129">
    <property type="protein sequence ID" value="GAI86514.1"/>
    <property type="molecule type" value="Genomic_DNA"/>
</dbReference>
<protein>
    <submittedName>
        <fullName evidence="1">Uncharacterized protein</fullName>
    </submittedName>
</protein>
<proteinExistence type="predicted"/>
<organism evidence="1">
    <name type="scientific">marine sediment metagenome</name>
    <dbReference type="NCBI Taxonomy" id="412755"/>
    <lineage>
        <taxon>unclassified sequences</taxon>
        <taxon>metagenomes</taxon>
        <taxon>ecological metagenomes</taxon>
    </lineage>
</organism>
<gene>
    <name evidence="1" type="ORF">S12H4_12852</name>
</gene>
<comment type="caution">
    <text evidence="1">The sequence shown here is derived from an EMBL/GenBank/DDBJ whole genome shotgun (WGS) entry which is preliminary data.</text>
</comment>
<feature type="non-terminal residue" evidence="1">
    <location>
        <position position="104"/>
    </location>
</feature>
<name>X1U2L7_9ZZZZ</name>
<accession>X1U2L7</accession>
<dbReference type="AlphaFoldDB" id="X1U2L7"/>
<reference evidence="1" key="1">
    <citation type="journal article" date="2014" name="Front. Microbiol.">
        <title>High frequency of phylogenetically diverse reductive dehalogenase-homologous genes in deep subseafloor sedimentary metagenomes.</title>
        <authorList>
            <person name="Kawai M."/>
            <person name="Futagami T."/>
            <person name="Toyoda A."/>
            <person name="Takaki Y."/>
            <person name="Nishi S."/>
            <person name="Hori S."/>
            <person name="Arai W."/>
            <person name="Tsubouchi T."/>
            <person name="Morono Y."/>
            <person name="Uchiyama I."/>
            <person name="Ito T."/>
            <person name="Fujiyama A."/>
            <person name="Inagaki F."/>
            <person name="Takami H."/>
        </authorList>
    </citation>
    <scope>NUCLEOTIDE SEQUENCE</scope>
    <source>
        <strain evidence="1">Expedition CK06-06</strain>
    </source>
</reference>
<sequence length="104" mass="11731">MEKSVDRQLGLLSEAVEDAKGFCEAPVTDCFDCDKAENCPVLNELFLKHFKKNGVNNYESRNKGAVHAKNALNELTGAEWLYFTKTLLTTSYSSKYAHAMRKVH</sequence>
<evidence type="ECO:0000313" key="1">
    <source>
        <dbReference type="EMBL" id="GAI86514.1"/>
    </source>
</evidence>